<dbReference type="GO" id="GO:0008104">
    <property type="term" value="P:intracellular protein localization"/>
    <property type="evidence" value="ECO:0007669"/>
    <property type="project" value="TreeGrafter"/>
</dbReference>
<keyword evidence="1" id="KW-0418">Kinase</keyword>
<accession>A0A834CG53</accession>
<dbReference type="PANTHER" id="PTHR10226">
    <property type="entry name" value="A KINASE ANCHOR PROTEIN"/>
    <property type="match status" value="1"/>
</dbReference>
<dbReference type="InterPro" id="IPR008382">
    <property type="entry name" value="SPHK1-interactor_AKAP_110"/>
</dbReference>
<dbReference type="AlphaFoldDB" id="A0A834CG53"/>
<sequence length="138" mass="15578">MDTCARIRGVTLRSRAALRKETVCEGRAQSAKSLFRSRKELCSVGLEPTTRDPPAGVTEIHFVGLPGPCEGEELTQKALSSLPGWLSELLRSVHVHSLKSDEVLLLKDPRRLVEHRDAELQYNMHCWQKDQLHSPRKV</sequence>
<reference evidence="1" key="1">
    <citation type="journal article" name="BMC Genomics">
        <title>Long-read sequencing and de novo genome assembly of marine medaka (Oryzias melastigma).</title>
        <authorList>
            <person name="Liang P."/>
            <person name="Saqib H.S.A."/>
            <person name="Ni X."/>
            <person name="Shen Y."/>
        </authorList>
    </citation>
    <scope>NUCLEOTIDE SEQUENCE</scope>
    <source>
        <strain evidence="1">Bigg-433</strain>
    </source>
</reference>
<keyword evidence="1" id="KW-0808">Transferase</keyword>
<evidence type="ECO:0000313" key="1">
    <source>
        <dbReference type="EMBL" id="KAF6728712.1"/>
    </source>
</evidence>
<proteinExistence type="predicted"/>
<dbReference type="EMBL" id="WKFB01000272">
    <property type="protein sequence ID" value="KAF6728712.1"/>
    <property type="molecule type" value="Genomic_DNA"/>
</dbReference>
<dbReference type="GO" id="GO:0051018">
    <property type="term" value="F:protein kinase A binding"/>
    <property type="evidence" value="ECO:0007669"/>
    <property type="project" value="TreeGrafter"/>
</dbReference>
<dbReference type="GO" id="GO:0016301">
    <property type="term" value="F:kinase activity"/>
    <property type="evidence" value="ECO:0007669"/>
    <property type="project" value="UniProtKB-KW"/>
</dbReference>
<protein>
    <submittedName>
        <fullName evidence="1">A-kinase anchor protein 11</fullName>
    </submittedName>
</protein>
<dbReference type="GO" id="GO:0005737">
    <property type="term" value="C:cytoplasm"/>
    <property type="evidence" value="ECO:0007669"/>
    <property type="project" value="TreeGrafter"/>
</dbReference>
<evidence type="ECO:0000313" key="2">
    <source>
        <dbReference type="Proteomes" id="UP000646548"/>
    </source>
</evidence>
<comment type="caution">
    <text evidence="1">The sequence shown here is derived from an EMBL/GenBank/DDBJ whole genome shotgun (WGS) entry which is preliminary data.</text>
</comment>
<dbReference type="PANTHER" id="PTHR10226:SF3">
    <property type="entry name" value="A-KINASE ANCHOR PROTEIN 11"/>
    <property type="match status" value="1"/>
</dbReference>
<gene>
    <name evidence="1" type="ORF">FQA47_015881</name>
</gene>
<dbReference type="Proteomes" id="UP000646548">
    <property type="component" value="Unassembled WGS sequence"/>
</dbReference>
<organism evidence="1 2">
    <name type="scientific">Oryzias melastigma</name>
    <name type="common">Marine medaka</name>
    <dbReference type="NCBI Taxonomy" id="30732"/>
    <lineage>
        <taxon>Eukaryota</taxon>
        <taxon>Metazoa</taxon>
        <taxon>Chordata</taxon>
        <taxon>Craniata</taxon>
        <taxon>Vertebrata</taxon>
        <taxon>Euteleostomi</taxon>
        <taxon>Actinopterygii</taxon>
        <taxon>Neopterygii</taxon>
        <taxon>Teleostei</taxon>
        <taxon>Neoteleostei</taxon>
        <taxon>Acanthomorphata</taxon>
        <taxon>Ovalentaria</taxon>
        <taxon>Atherinomorphae</taxon>
        <taxon>Beloniformes</taxon>
        <taxon>Adrianichthyidae</taxon>
        <taxon>Oryziinae</taxon>
        <taxon>Oryzias</taxon>
    </lineage>
</organism>
<name>A0A834CG53_ORYME</name>